<dbReference type="GO" id="GO:0019843">
    <property type="term" value="F:rRNA binding"/>
    <property type="evidence" value="ECO:0007669"/>
    <property type="project" value="UniProtKB-KW"/>
</dbReference>
<dbReference type="PIRSF" id="PIRSF002162">
    <property type="entry name" value="Ribosomal_L6"/>
    <property type="match status" value="1"/>
</dbReference>
<evidence type="ECO:0000256" key="5">
    <source>
        <dbReference type="ARBA" id="ARBA00035454"/>
    </source>
</evidence>
<dbReference type="GO" id="GO:0022625">
    <property type="term" value="C:cytosolic large ribosomal subunit"/>
    <property type="evidence" value="ECO:0007669"/>
    <property type="project" value="TreeGrafter"/>
</dbReference>
<evidence type="ECO:0000256" key="2">
    <source>
        <dbReference type="ARBA" id="ARBA00022884"/>
    </source>
</evidence>
<protein>
    <recommendedName>
        <fullName evidence="5">50S ribosomal protein L6</fullName>
    </recommendedName>
</protein>
<evidence type="ECO:0000256" key="3">
    <source>
        <dbReference type="ARBA" id="ARBA00022980"/>
    </source>
</evidence>
<evidence type="ECO:0000259" key="6">
    <source>
        <dbReference type="Pfam" id="PF00347"/>
    </source>
</evidence>
<dbReference type="Gene3D" id="3.90.930.12">
    <property type="entry name" value="Ribosomal protein L6, alpha-beta domain"/>
    <property type="match status" value="2"/>
</dbReference>
<dbReference type="Pfam" id="PF00347">
    <property type="entry name" value="Ribosomal_L6"/>
    <property type="match status" value="2"/>
</dbReference>
<dbReference type="SUPFAM" id="SSF56053">
    <property type="entry name" value="Ribosomal protein L6"/>
    <property type="match status" value="2"/>
</dbReference>
<dbReference type="GO" id="GO:0002181">
    <property type="term" value="P:cytoplasmic translation"/>
    <property type="evidence" value="ECO:0007669"/>
    <property type="project" value="TreeGrafter"/>
</dbReference>
<accession>A0A5E4LRF5</accession>
<evidence type="ECO:0000313" key="8">
    <source>
        <dbReference type="Proteomes" id="UP000789941"/>
    </source>
</evidence>
<feature type="domain" description="Large ribosomal subunit protein uL6 alpha-beta" evidence="6">
    <location>
        <begin position="3"/>
        <end position="69"/>
    </location>
</feature>
<organism evidence="7 8">
    <name type="scientific">Candidatus Bilamarchaeum dharawalense</name>
    <dbReference type="NCBI Taxonomy" id="2885759"/>
    <lineage>
        <taxon>Archaea</taxon>
        <taxon>Candidatus Micrarchaeota</taxon>
        <taxon>Candidatus Micrarchaeia</taxon>
        <taxon>Candidatus Anstonellales</taxon>
        <taxon>Candidatus Bilamarchaeaceae</taxon>
        <taxon>Candidatus Bilamarchaeum</taxon>
    </lineage>
</organism>
<comment type="caution">
    <text evidence="7">The sequence shown here is derived from an EMBL/GenBank/DDBJ whole genome shotgun (WGS) entry which is preliminary data.</text>
</comment>
<evidence type="ECO:0000256" key="4">
    <source>
        <dbReference type="ARBA" id="ARBA00023274"/>
    </source>
</evidence>
<keyword evidence="1" id="KW-0699">rRNA-binding</keyword>
<name>A0A5E4LRF5_9ARCH</name>
<dbReference type="InterPro" id="IPR000702">
    <property type="entry name" value="Ribosomal_uL6-like"/>
</dbReference>
<keyword evidence="4" id="KW-0687">Ribonucleoprotein</keyword>
<keyword evidence="2" id="KW-0694">RNA-binding</keyword>
<reference evidence="7 8" key="1">
    <citation type="submission" date="2019-08" db="EMBL/GenBank/DDBJ databases">
        <authorList>
            <person name="Vazquez-Campos X."/>
        </authorList>
    </citation>
    <scope>NUCLEOTIDE SEQUENCE [LARGE SCALE GENOMIC DNA]</scope>
    <source>
        <strain evidence="7">LFW-283_2</strain>
    </source>
</reference>
<dbReference type="GO" id="GO:0003735">
    <property type="term" value="F:structural constituent of ribosome"/>
    <property type="evidence" value="ECO:0007669"/>
    <property type="project" value="InterPro"/>
</dbReference>
<proteinExistence type="predicted"/>
<feature type="domain" description="Large ribosomal subunit protein uL6 alpha-beta" evidence="6">
    <location>
        <begin position="85"/>
        <end position="155"/>
    </location>
</feature>
<dbReference type="AlphaFoldDB" id="A0A5E4LRF5"/>
<dbReference type="EMBL" id="CABMJJ010000008">
    <property type="protein sequence ID" value="VVC03653.1"/>
    <property type="molecule type" value="Genomic_DNA"/>
</dbReference>
<dbReference type="PANTHER" id="PTHR11655">
    <property type="entry name" value="60S/50S RIBOSOMAL PROTEIN L6/L9"/>
    <property type="match status" value="1"/>
</dbReference>
<keyword evidence="3 7" id="KW-0689">Ribosomal protein</keyword>
<dbReference type="Proteomes" id="UP000789941">
    <property type="component" value="Unassembled WGS sequence"/>
</dbReference>
<sequence length="161" mass="17365">MEIPKGVTVKIEGQKLTAKGPQGEVSKTFAKSVSVKVEGNNVEVSSPSKALNGTSEAMVKNMLLGVSEGYTRNFKLLYAHFPITIESKGHDVTIKNFLGEKQPRKTKSIGATKIQAKGQSVTVSGPDKEAVGQTIANLITAMRIRDKDGRIFQDGIYNQEG</sequence>
<dbReference type="InterPro" id="IPR036789">
    <property type="entry name" value="Ribosomal_uL6-like_a/b-dom_sf"/>
</dbReference>
<dbReference type="PANTHER" id="PTHR11655:SF16">
    <property type="entry name" value="60S RIBOSOMAL PROTEIN L9"/>
    <property type="match status" value="1"/>
</dbReference>
<dbReference type="FunFam" id="3.90.930.12:FF:000008">
    <property type="entry name" value="50S ribosomal protein L6"/>
    <property type="match status" value="1"/>
</dbReference>
<evidence type="ECO:0000256" key="1">
    <source>
        <dbReference type="ARBA" id="ARBA00022730"/>
    </source>
</evidence>
<dbReference type="InterPro" id="IPR020040">
    <property type="entry name" value="Ribosomal_uL6_a/b-dom"/>
</dbReference>
<evidence type="ECO:0000313" key="7">
    <source>
        <dbReference type="EMBL" id="VVC03653.1"/>
    </source>
</evidence>
<gene>
    <name evidence="7" type="primary">rpl6</name>
    <name evidence="7" type="ORF">LFW2832_00455</name>
</gene>